<sequence>MEESILITRNLSKSYGKFEAVKVTNINIKKGSIYGLVGKNGAGKTTLLRMIAGQTMITSGELELFSETTEKGLEISRQRIGAMIETPSFFPYLTAEENLEYYRVQRGIAGSECIKQLLKDVGLEDTKKKKFKSFSLGMKQRLGLALAMMNNPDFLVLDEPINGLDPMGIVEIRNLLLKLNEEKNITIIISSHILSELASIATEYGFIERGKMVEQISAEELKEKCKECLEISVDNAEKAAVLLEDKLNCHEYEVLPNNIIRIYKFKDTPSMVSSTIVKNGVELNSMNIKGTNLEEYFVSLVGGVINA</sequence>
<dbReference type="EMBL" id="SVCM01000101">
    <property type="protein sequence ID" value="MBE6060316.1"/>
    <property type="molecule type" value="Genomic_DNA"/>
</dbReference>
<feature type="coiled-coil region" evidence="5">
    <location>
        <begin position="226"/>
        <end position="253"/>
    </location>
</feature>
<dbReference type="PROSITE" id="PS00211">
    <property type="entry name" value="ABC_TRANSPORTER_1"/>
    <property type="match status" value="1"/>
</dbReference>
<dbReference type="InterPro" id="IPR003439">
    <property type="entry name" value="ABC_transporter-like_ATP-bd"/>
</dbReference>
<reference evidence="7" key="1">
    <citation type="submission" date="2019-04" db="EMBL/GenBank/DDBJ databases">
        <title>Evolution of Biomass-Degrading Anaerobic Consortia Revealed by Metagenomics.</title>
        <authorList>
            <person name="Peng X."/>
        </authorList>
    </citation>
    <scope>NUCLEOTIDE SEQUENCE</scope>
    <source>
        <strain evidence="7">SIG254</strain>
    </source>
</reference>
<dbReference type="Proteomes" id="UP000768462">
    <property type="component" value="Unassembled WGS sequence"/>
</dbReference>
<keyword evidence="4 7" id="KW-0067">ATP-binding</keyword>
<dbReference type="PROSITE" id="PS50893">
    <property type="entry name" value="ABC_TRANSPORTER_2"/>
    <property type="match status" value="1"/>
</dbReference>
<proteinExistence type="inferred from homology"/>
<dbReference type="InterPro" id="IPR003593">
    <property type="entry name" value="AAA+_ATPase"/>
</dbReference>
<dbReference type="Gene3D" id="3.40.50.300">
    <property type="entry name" value="P-loop containing nucleotide triphosphate hydrolases"/>
    <property type="match status" value="1"/>
</dbReference>
<name>A0A927W8S9_9CLOT</name>
<dbReference type="AlphaFoldDB" id="A0A927W8S9"/>
<comment type="similarity">
    <text evidence="1">Belongs to the ABC transporter superfamily.</text>
</comment>
<comment type="caution">
    <text evidence="7">The sequence shown here is derived from an EMBL/GenBank/DDBJ whole genome shotgun (WGS) entry which is preliminary data.</text>
</comment>
<dbReference type="PANTHER" id="PTHR43335">
    <property type="entry name" value="ABC TRANSPORTER, ATP-BINDING PROTEIN"/>
    <property type="match status" value="1"/>
</dbReference>
<dbReference type="PANTHER" id="PTHR43335:SF8">
    <property type="entry name" value="ABC TRANSPORTER, ATP-BINDING PROTEIN"/>
    <property type="match status" value="1"/>
</dbReference>
<feature type="domain" description="ABC transporter" evidence="6">
    <location>
        <begin position="6"/>
        <end position="234"/>
    </location>
</feature>
<evidence type="ECO:0000256" key="1">
    <source>
        <dbReference type="ARBA" id="ARBA00005417"/>
    </source>
</evidence>
<keyword evidence="3" id="KW-0547">Nucleotide-binding</keyword>
<dbReference type="InterPro" id="IPR017871">
    <property type="entry name" value="ABC_transporter-like_CS"/>
</dbReference>
<dbReference type="SMART" id="SM00382">
    <property type="entry name" value="AAA"/>
    <property type="match status" value="1"/>
</dbReference>
<gene>
    <name evidence="7" type="ORF">E7215_09115</name>
</gene>
<evidence type="ECO:0000256" key="5">
    <source>
        <dbReference type="SAM" id="Coils"/>
    </source>
</evidence>
<keyword evidence="2" id="KW-0813">Transport</keyword>
<dbReference type="SUPFAM" id="SSF52540">
    <property type="entry name" value="P-loop containing nucleoside triphosphate hydrolases"/>
    <property type="match status" value="1"/>
</dbReference>
<evidence type="ECO:0000313" key="7">
    <source>
        <dbReference type="EMBL" id="MBE6060316.1"/>
    </source>
</evidence>
<evidence type="ECO:0000259" key="6">
    <source>
        <dbReference type="PROSITE" id="PS50893"/>
    </source>
</evidence>
<accession>A0A927W8S9</accession>
<dbReference type="GO" id="GO:0005524">
    <property type="term" value="F:ATP binding"/>
    <property type="evidence" value="ECO:0007669"/>
    <property type="project" value="UniProtKB-KW"/>
</dbReference>
<dbReference type="GO" id="GO:0016887">
    <property type="term" value="F:ATP hydrolysis activity"/>
    <property type="evidence" value="ECO:0007669"/>
    <property type="project" value="InterPro"/>
</dbReference>
<organism evidence="7 8">
    <name type="scientific">Clostridium sulfidigenes</name>
    <dbReference type="NCBI Taxonomy" id="318464"/>
    <lineage>
        <taxon>Bacteria</taxon>
        <taxon>Bacillati</taxon>
        <taxon>Bacillota</taxon>
        <taxon>Clostridia</taxon>
        <taxon>Eubacteriales</taxon>
        <taxon>Clostridiaceae</taxon>
        <taxon>Clostridium</taxon>
    </lineage>
</organism>
<evidence type="ECO:0000256" key="4">
    <source>
        <dbReference type="ARBA" id="ARBA00022840"/>
    </source>
</evidence>
<keyword evidence="5" id="KW-0175">Coiled coil</keyword>
<evidence type="ECO:0000256" key="3">
    <source>
        <dbReference type="ARBA" id="ARBA00022741"/>
    </source>
</evidence>
<protein>
    <submittedName>
        <fullName evidence="7">ABC transporter ATP-binding protein</fullName>
    </submittedName>
</protein>
<dbReference type="InterPro" id="IPR027417">
    <property type="entry name" value="P-loop_NTPase"/>
</dbReference>
<dbReference type="Pfam" id="PF00005">
    <property type="entry name" value="ABC_tran"/>
    <property type="match status" value="1"/>
</dbReference>
<evidence type="ECO:0000256" key="2">
    <source>
        <dbReference type="ARBA" id="ARBA00022448"/>
    </source>
</evidence>
<evidence type="ECO:0000313" key="8">
    <source>
        <dbReference type="Proteomes" id="UP000768462"/>
    </source>
</evidence>